<dbReference type="InterPro" id="IPR028082">
    <property type="entry name" value="Peripla_BP_I"/>
</dbReference>
<dbReference type="Pfam" id="PF13458">
    <property type="entry name" value="Peripla_BP_6"/>
    <property type="match status" value="1"/>
</dbReference>
<feature type="chain" id="PRO_5046403983" evidence="3">
    <location>
        <begin position="24"/>
        <end position="379"/>
    </location>
</feature>
<comment type="similarity">
    <text evidence="1">Belongs to the leucine-binding protein family.</text>
</comment>
<dbReference type="Proteomes" id="UP000737171">
    <property type="component" value="Unassembled WGS sequence"/>
</dbReference>
<keyword evidence="6" id="KW-1185">Reference proteome</keyword>
<evidence type="ECO:0000256" key="2">
    <source>
        <dbReference type="ARBA" id="ARBA00022729"/>
    </source>
</evidence>
<reference evidence="5 6" key="1">
    <citation type="submission" date="2020-05" db="EMBL/GenBank/DDBJ databases">
        <title>Aquincola sp. isolate from soil.</title>
        <authorList>
            <person name="Han J."/>
            <person name="Kim D.-U."/>
        </authorList>
    </citation>
    <scope>NUCLEOTIDE SEQUENCE [LARGE SCALE GENOMIC DNA]</scope>
    <source>
        <strain evidence="5 6">S2</strain>
    </source>
</reference>
<comment type="caution">
    <text evidence="5">The sequence shown here is derived from an EMBL/GenBank/DDBJ whole genome shotgun (WGS) entry which is preliminary data.</text>
</comment>
<dbReference type="InterPro" id="IPR028081">
    <property type="entry name" value="Leu-bd"/>
</dbReference>
<evidence type="ECO:0000313" key="5">
    <source>
        <dbReference type="EMBL" id="NRF67748.1"/>
    </source>
</evidence>
<evidence type="ECO:0000256" key="3">
    <source>
        <dbReference type="SAM" id="SignalP"/>
    </source>
</evidence>
<evidence type="ECO:0000313" key="6">
    <source>
        <dbReference type="Proteomes" id="UP000737171"/>
    </source>
</evidence>
<organism evidence="5 6">
    <name type="scientific">Pseudaquabacterium terrae</name>
    <dbReference type="NCBI Taxonomy" id="2732868"/>
    <lineage>
        <taxon>Bacteria</taxon>
        <taxon>Pseudomonadati</taxon>
        <taxon>Pseudomonadota</taxon>
        <taxon>Betaproteobacteria</taxon>
        <taxon>Burkholderiales</taxon>
        <taxon>Sphaerotilaceae</taxon>
        <taxon>Pseudaquabacterium</taxon>
    </lineage>
</organism>
<protein>
    <submittedName>
        <fullName evidence="5">ABC transporter substrate-binding protein</fullName>
    </submittedName>
</protein>
<dbReference type="RefSeq" id="WP_173122837.1">
    <property type="nucleotide sequence ID" value="NZ_JABRWJ010000003.1"/>
</dbReference>
<evidence type="ECO:0000256" key="1">
    <source>
        <dbReference type="ARBA" id="ARBA00010062"/>
    </source>
</evidence>
<dbReference type="PANTHER" id="PTHR30483">
    <property type="entry name" value="LEUCINE-SPECIFIC-BINDING PROTEIN"/>
    <property type="match status" value="1"/>
</dbReference>
<dbReference type="PANTHER" id="PTHR30483:SF38">
    <property type="entry name" value="BLR7848 PROTEIN"/>
    <property type="match status" value="1"/>
</dbReference>
<dbReference type="SUPFAM" id="SSF53822">
    <property type="entry name" value="Periplasmic binding protein-like I"/>
    <property type="match status" value="1"/>
</dbReference>
<dbReference type="CDD" id="cd06333">
    <property type="entry name" value="PBP1_ABC_RPA1789-like"/>
    <property type="match status" value="1"/>
</dbReference>
<name>A0ABX2EGJ8_9BURK</name>
<sequence length="379" mass="39510">MNRPFTRLAAALALIAAAGGAQADITIGVNLSLTGPLSSLGLPQKASLALWPERIGGEKVRLVVLDDASDPTAATRNARRFVTEHQVDVLLGPSGVPQGLAVAQVATEAKTVQLAFAPLPLAAGPDSWTFALAQPVSLMSDALARRMVADKVRKVAFLGWNEGYGEMWLQAFGASAKAAGLTVVATERFAPIDTSITAQALKVVAAKPDAVLIVGAGSAAAMPQITLRERGWSGPIYQTHGAASPDLVRVGGPRMNGTVLPAGPMLVAEQLPAASPVRPVALTYVSGFEKQHGANTRTQFGAHAWDALLLLQRALPPALKGSAPGTAAFRRALRDALESEKEIALAHGVVNFSPTDHSGFDGRGVVMLRIADGRFELLP</sequence>
<evidence type="ECO:0000259" key="4">
    <source>
        <dbReference type="Pfam" id="PF13458"/>
    </source>
</evidence>
<dbReference type="EMBL" id="JABRWJ010000003">
    <property type="protein sequence ID" value="NRF67748.1"/>
    <property type="molecule type" value="Genomic_DNA"/>
</dbReference>
<feature type="domain" description="Leucine-binding protein" evidence="4">
    <location>
        <begin position="25"/>
        <end position="358"/>
    </location>
</feature>
<feature type="signal peptide" evidence="3">
    <location>
        <begin position="1"/>
        <end position="23"/>
    </location>
</feature>
<gene>
    <name evidence="5" type="ORF">HLB44_12195</name>
</gene>
<accession>A0ABX2EGJ8</accession>
<dbReference type="InterPro" id="IPR051010">
    <property type="entry name" value="BCAA_transport"/>
</dbReference>
<proteinExistence type="inferred from homology"/>
<dbReference type="Gene3D" id="3.40.50.2300">
    <property type="match status" value="2"/>
</dbReference>
<keyword evidence="2 3" id="KW-0732">Signal</keyword>